<accession>A0AA45WTW1</accession>
<keyword evidence="1" id="KW-0812">Transmembrane</keyword>
<dbReference type="Proteomes" id="UP001158066">
    <property type="component" value="Unassembled WGS sequence"/>
</dbReference>
<evidence type="ECO:0000259" key="2">
    <source>
        <dbReference type="Pfam" id="PF07331"/>
    </source>
</evidence>
<dbReference type="Pfam" id="PF07331">
    <property type="entry name" value="TctB"/>
    <property type="match status" value="1"/>
</dbReference>
<proteinExistence type="predicted"/>
<feature type="transmembrane region" description="Helical" evidence="1">
    <location>
        <begin position="112"/>
        <end position="131"/>
    </location>
</feature>
<comment type="caution">
    <text evidence="3">The sequence shown here is derived from an EMBL/GenBank/DDBJ whole genome shotgun (WGS) entry which is preliminary data.</text>
</comment>
<reference evidence="3" key="1">
    <citation type="submission" date="2017-05" db="EMBL/GenBank/DDBJ databases">
        <authorList>
            <person name="Varghese N."/>
            <person name="Submissions S."/>
        </authorList>
    </citation>
    <scope>NUCLEOTIDE SEQUENCE</scope>
    <source>
        <strain evidence="3">Su22</strain>
    </source>
</reference>
<sequence>MKTLDQKLGWIMVILCGVFFYLTSGLSAEAALYPRFVLAIMVLLTLFFIVKAYRTPGESTKLFPKLEKKQFIAVLCGSILYVYLLQIIGYFSATFLYFAGIMWTLKVDKPRLFLVSIGFCLFIFILFQHLLGVRLPKGLIL</sequence>
<keyword evidence="4" id="KW-1185">Reference proteome</keyword>
<organism evidence="3 4">
    <name type="scientific">Anoxynatronum buryatiense</name>
    <dbReference type="NCBI Taxonomy" id="489973"/>
    <lineage>
        <taxon>Bacteria</taxon>
        <taxon>Bacillati</taxon>
        <taxon>Bacillota</taxon>
        <taxon>Clostridia</taxon>
        <taxon>Eubacteriales</taxon>
        <taxon>Clostridiaceae</taxon>
        <taxon>Anoxynatronum</taxon>
    </lineage>
</organism>
<evidence type="ECO:0000313" key="3">
    <source>
        <dbReference type="EMBL" id="SMP44045.1"/>
    </source>
</evidence>
<keyword evidence="1" id="KW-0472">Membrane</keyword>
<dbReference type="AlphaFoldDB" id="A0AA45WTW1"/>
<dbReference type="RefSeq" id="WP_283408034.1">
    <property type="nucleotide sequence ID" value="NZ_FXUF01000002.1"/>
</dbReference>
<feature type="transmembrane region" description="Helical" evidence="1">
    <location>
        <begin position="71"/>
        <end position="100"/>
    </location>
</feature>
<keyword evidence="1" id="KW-1133">Transmembrane helix</keyword>
<gene>
    <name evidence="3" type="ORF">SAMN06296020_102122</name>
</gene>
<evidence type="ECO:0000256" key="1">
    <source>
        <dbReference type="SAM" id="Phobius"/>
    </source>
</evidence>
<dbReference type="InterPro" id="IPR009936">
    <property type="entry name" value="DUF1468"/>
</dbReference>
<feature type="domain" description="DUF1468" evidence="2">
    <location>
        <begin position="9"/>
        <end position="136"/>
    </location>
</feature>
<evidence type="ECO:0000313" key="4">
    <source>
        <dbReference type="Proteomes" id="UP001158066"/>
    </source>
</evidence>
<feature type="transmembrane region" description="Helical" evidence="1">
    <location>
        <begin position="7"/>
        <end position="26"/>
    </location>
</feature>
<name>A0AA45WTW1_9CLOT</name>
<dbReference type="EMBL" id="FXUF01000002">
    <property type="protein sequence ID" value="SMP44045.1"/>
    <property type="molecule type" value="Genomic_DNA"/>
</dbReference>
<protein>
    <submittedName>
        <fullName evidence="3">Tripartite tricarboxylate transporter TctB family protein</fullName>
    </submittedName>
</protein>
<feature type="transmembrane region" description="Helical" evidence="1">
    <location>
        <begin position="32"/>
        <end position="50"/>
    </location>
</feature>